<dbReference type="InterPro" id="IPR001387">
    <property type="entry name" value="Cro/C1-type_HTH"/>
</dbReference>
<dbReference type="SUPFAM" id="SSF47413">
    <property type="entry name" value="lambda repressor-like DNA-binding domains"/>
    <property type="match status" value="1"/>
</dbReference>
<dbReference type="CDD" id="cd00093">
    <property type="entry name" value="HTH_XRE"/>
    <property type="match status" value="1"/>
</dbReference>
<keyword evidence="3" id="KW-1185">Reference proteome</keyword>
<dbReference type="Pfam" id="PF13560">
    <property type="entry name" value="HTH_31"/>
    <property type="match status" value="1"/>
</dbReference>
<dbReference type="Gene3D" id="1.10.260.40">
    <property type="entry name" value="lambda repressor-like DNA-binding domains"/>
    <property type="match status" value="1"/>
</dbReference>
<dbReference type="AlphaFoldDB" id="A0A1I4IV21"/>
<evidence type="ECO:0000313" key="2">
    <source>
        <dbReference type="EMBL" id="SFL58192.1"/>
    </source>
</evidence>
<name>A0A1I4IV21_9ACTN</name>
<dbReference type="Pfam" id="PF19054">
    <property type="entry name" value="DUF5753"/>
    <property type="match status" value="1"/>
</dbReference>
<evidence type="ECO:0000313" key="3">
    <source>
        <dbReference type="Proteomes" id="UP000198928"/>
    </source>
</evidence>
<dbReference type="EMBL" id="FOSG01000022">
    <property type="protein sequence ID" value="SFL58192.1"/>
    <property type="molecule type" value="Genomic_DNA"/>
</dbReference>
<organism evidence="2 3">
    <name type="scientific">Streptomyces pini</name>
    <dbReference type="NCBI Taxonomy" id="1520580"/>
    <lineage>
        <taxon>Bacteria</taxon>
        <taxon>Bacillati</taxon>
        <taxon>Actinomycetota</taxon>
        <taxon>Actinomycetes</taxon>
        <taxon>Kitasatosporales</taxon>
        <taxon>Streptomycetaceae</taxon>
        <taxon>Streptomyces</taxon>
    </lineage>
</organism>
<proteinExistence type="predicted"/>
<dbReference type="InterPro" id="IPR010982">
    <property type="entry name" value="Lambda_DNA-bd_dom_sf"/>
</dbReference>
<dbReference type="SMART" id="SM00530">
    <property type="entry name" value="HTH_XRE"/>
    <property type="match status" value="1"/>
</dbReference>
<dbReference type="GO" id="GO:0003677">
    <property type="term" value="F:DNA binding"/>
    <property type="evidence" value="ECO:0007669"/>
    <property type="project" value="InterPro"/>
</dbReference>
<accession>A0A1I4IV21</accession>
<dbReference type="InterPro" id="IPR043917">
    <property type="entry name" value="DUF5753"/>
</dbReference>
<feature type="domain" description="HTH cro/C1-type" evidence="1">
    <location>
        <begin position="25"/>
        <end position="78"/>
    </location>
</feature>
<dbReference type="PROSITE" id="PS50943">
    <property type="entry name" value="HTH_CROC1"/>
    <property type="match status" value="1"/>
</dbReference>
<evidence type="ECO:0000259" key="1">
    <source>
        <dbReference type="PROSITE" id="PS50943"/>
    </source>
</evidence>
<gene>
    <name evidence="2" type="ORF">SAMN05192584_12215</name>
</gene>
<dbReference type="Proteomes" id="UP000198928">
    <property type="component" value="Unassembled WGS sequence"/>
</dbReference>
<sequence>MASGGSGPGRPGRPKIGWEFFGSELRRRREAAGVTQQELGERVFCSGSYIGQFESAVRKPQLELARRFDEELDTDGYFARMCEELVNSSPFADYFMEAAEFQTLATTICEFSPTLVPGLLQTEGYARAVVEAGLPFEPEEEIEQRVKTRMGRTRLLRGSTSPKLWVILDESVLRRPVGGPGVMVEQLRHLETMGAGRRVLVQVLPYSSGAHALLDGSMTLMTFDDAPPVAYTEGPYSGQLLDDPAVVARCEASYDHVRAAALPPRESLALIRTMAEEYEREAHV</sequence>
<dbReference type="OrthoDB" id="2897536at2"/>
<reference evidence="3" key="1">
    <citation type="submission" date="2016-10" db="EMBL/GenBank/DDBJ databases">
        <authorList>
            <person name="Varghese N."/>
            <person name="Submissions S."/>
        </authorList>
    </citation>
    <scope>NUCLEOTIDE SEQUENCE [LARGE SCALE GENOMIC DNA]</scope>
    <source>
        <strain evidence="3">PL19</strain>
    </source>
</reference>
<protein>
    <submittedName>
        <fullName evidence="2">Helix-turn-helix domain-containing protein</fullName>
    </submittedName>
</protein>
<dbReference type="RefSeq" id="WP_093851808.1">
    <property type="nucleotide sequence ID" value="NZ_FOSG01000022.1"/>
</dbReference>